<accession>A0A380LLD2</accession>
<evidence type="ECO:0000256" key="1">
    <source>
        <dbReference type="SAM" id="MobiDB-lite"/>
    </source>
</evidence>
<dbReference type="PROSITE" id="PS51257">
    <property type="entry name" value="PROKAR_LIPOPROTEIN"/>
    <property type="match status" value="1"/>
</dbReference>
<keyword evidence="4" id="KW-1185">Reference proteome</keyword>
<sequence length="251" mass="27559">MKRKQIMSLLLGAMLLFGCSSPSLESIRLSVEDAKEIEVGDTVEVEVETDPSDFELDKESFRVTKKADLSLKENTLLVVPQTAGEYQVTASQDDVTSNTLRFTVKAKENKKEYTNEDAKKDMEEKTESSQQDPIKDAQGSNNTPETSSDSNSSSSDNAVSWSQSDPLSVDETLQYGDLLQKSGQSVWLQGDLPQTMTNGGMILYNGDHSTFISIEDPMHLIDFGGTNAMIVGKIKQQGSSYCVVVEKAYAL</sequence>
<dbReference type="AlphaFoldDB" id="A0A380LLD2"/>
<evidence type="ECO:0000256" key="2">
    <source>
        <dbReference type="SAM" id="SignalP"/>
    </source>
</evidence>
<feature type="compositionally biased region" description="Basic and acidic residues" evidence="1">
    <location>
        <begin position="111"/>
        <end position="127"/>
    </location>
</feature>
<feature type="region of interest" description="Disordered" evidence="1">
    <location>
        <begin position="111"/>
        <end position="165"/>
    </location>
</feature>
<gene>
    <name evidence="3" type="ORF">NCTC11087_00959</name>
</gene>
<keyword evidence="2" id="KW-0732">Signal</keyword>
<evidence type="ECO:0008006" key="5">
    <source>
        <dbReference type="Google" id="ProtNLM"/>
    </source>
</evidence>
<dbReference type="RefSeq" id="WP_022789221.1">
    <property type="nucleotide sequence ID" value="NZ_UHFX01000003.1"/>
</dbReference>
<proteinExistence type="predicted"/>
<protein>
    <recommendedName>
        <fullName evidence="5">Lipoprotein</fullName>
    </recommendedName>
</protein>
<dbReference type="GeneID" id="77461931"/>
<feature type="signal peptide" evidence="2">
    <location>
        <begin position="1"/>
        <end position="25"/>
    </location>
</feature>
<evidence type="ECO:0000313" key="4">
    <source>
        <dbReference type="Proteomes" id="UP000255523"/>
    </source>
</evidence>
<name>A0A380LLD2_9FIRM</name>
<feature type="compositionally biased region" description="Low complexity" evidence="1">
    <location>
        <begin position="140"/>
        <end position="165"/>
    </location>
</feature>
<dbReference type="Proteomes" id="UP000255523">
    <property type="component" value="Unassembled WGS sequence"/>
</dbReference>
<dbReference type="EMBL" id="UHFX01000003">
    <property type="protein sequence ID" value="SUO04073.1"/>
    <property type="molecule type" value="Genomic_DNA"/>
</dbReference>
<organism evidence="3 4">
    <name type="scientific">Faecalicoccus pleomorphus</name>
    <dbReference type="NCBI Taxonomy" id="1323"/>
    <lineage>
        <taxon>Bacteria</taxon>
        <taxon>Bacillati</taxon>
        <taxon>Bacillota</taxon>
        <taxon>Erysipelotrichia</taxon>
        <taxon>Erysipelotrichales</taxon>
        <taxon>Erysipelotrichaceae</taxon>
        <taxon>Faecalicoccus</taxon>
    </lineage>
</organism>
<feature type="chain" id="PRO_5039508276" description="Lipoprotein" evidence="2">
    <location>
        <begin position="26"/>
        <end position="251"/>
    </location>
</feature>
<reference evidence="3 4" key="1">
    <citation type="submission" date="2018-06" db="EMBL/GenBank/DDBJ databases">
        <authorList>
            <consortium name="Pathogen Informatics"/>
            <person name="Doyle S."/>
        </authorList>
    </citation>
    <scope>NUCLEOTIDE SEQUENCE [LARGE SCALE GENOMIC DNA]</scope>
    <source>
        <strain evidence="3 4">NCTC11087</strain>
    </source>
</reference>
<evidence type="ECO:0000313" key="3">
    <source>
        <dbReference type="EMBL" id="SUO04073.1"/>
    </source>
</evidence>